<proteinExistence type="predicted"/>
<dbReference type="Gene3D" id="3.40.50.150">
    <property type="entry name" value="Vaccinia Virus protein VP39"/>
    <property type="match status" value="1"/>
</dbReference>
<evidence type="ECO:0000313" key="5">
    <source>
        <dbReference type="EMBL" id="MBB4843210.1"/>
    </source>
</evidence>
<keyword evidence="1 5" id="KW-0489">Methyltransferase</keyword>
<feature type="domain" description="O-methyltransferase C-terminal" evidence="4">
    <location>
        <begin position="170"/>
        <end position="318"/>
    </location>
</feature>
<dbReference type="AlphaFoldDB" id="A0A840L4S5"/>
<dbReference type="InterPro" id="IPR036388">
    <property type="entry name" value="WH-like_DNA-bd_sf"/>
</dbReference>
<dbReference type="SUPFAM" id="SSF53335">
    <property type="entry name" value="S-adenosyl-L-methionine-dependent methyltransferases"/>
    <property type="match status" value="1"/>
</dbReference>
<organism evidence="5 6">
    <name type="scientific">Roseateles oligotrophus</name>
    <dbReference type="NCBI Taxonomy" id="1769250"/>
    <lineage>
        <taxon>Bacteria</taxon>
        <taxon>Pseudomonadati</taxon>
        <taxon>Pseudomonadota</taxon>
        <taxon>Betaproteobacteria</taxon>
        <taxon>Burkholderiales</taxon>
        <taxon>Sphaerotilaceae</taxon>
        <taxon>Roseateles</taxon>
    </lineage>
</organism>
<evidence type="ECO:0000313" key="6">
    <source>
        <dbReference type="Proteomes" id="UP000562027"/>
    </source>
</evidence>
<dbReference type="CDD" id="cd02440">
    <property type="entry name" value="AdoMet_MTases"/>
    <property type="match status" value="1"/>
</dbReference>
<dbReference type="GO" id="GO:0008171">
    <property type="term" value="F:O-methyltransferase activity"/>
    <property type="evidence" value="ECO:0007669"/>
    <property type="project" value="InterPro"/>
</dbReference>
<evidence type="ECO:0000256" key="3">
    <source>
        <dbReference type="ARBA" id="ARBA00022691"/>
    </source>
</evidence>
<dbReference type="Gene3D" id="1.10.10.10">
    <property type="entry name" value="Winged helix-like DNA-binding domain superfamily/Winged helix DNA-binding domain"/>
    <property type="match status" value="1"/>
</dbReference>
<keyword evidence="2 5" id="KW-0808">Transferase</keyword>
<dbReference type="Proteomes" id="UP000562027">
    <property type="component" value="Unassembled WGS sequence"/>
</dbReference>
<dbReference type="PROSITE" id="PS51683">
    <property type="entry name" value="SAM_OMT_II"/>
    <property type="match status" value="1"/>
</dbReference>
<sequence length="344" mass="37881">MNEVSATPASRFSSMEDDLHLFALLRSSDDLGLTHQLMQAASNLTELQTSLGTNAGTLSQILDGLQGFGVIGQRADAYEINEEWKAYLGSATRHHQSAGVRRGLQAVDRWRRLPEIAKDKLQAAEKSAESQMFGSGIHLEQYLLAVRDENTEHARTLAHQLAERLQTSEGRFLDMAGGHGKYAFELLNLCPHAIGTLADLPQTLAVFERLSAEEPARNRLRAMVCDATRDELPQQAFDLILMNDLLHSFDRQTKVEVLRRVARGLAPGGVLVVSKFGYQDPAKEVENALFSLRLHVNSHGGYLEKDGEMPGLFEAAGLKIDSVLQLGPKLSYLLSGVTVSQEVH</sequence>
<accession>A0A840L4S5</accession>
<evidence type="ECO:0000259" key="4">
    <source>
        <dbReference type="Pfam" id="PF00891"/>
    </source>
</evidence>
<reference evidence="5 6" key="1">
    <citation type="submission" date="2020-08" db="EMBL/GenBank/DDBJ databases">
        <title>Functional genomics of gut bacteria from endangered species of beetles.</title>
        <authorList>
            <person name="Carlos-Shanley C."/>
        </authorList>
    </citation>
    <scope>NUCLEOTIDE SEQUENCE [LARGE SCALE GENOMIC DNA]</scope>
    <source>
        <strain evidence="5 6">S00239</strain>
    </source>
</reference>
<dbReference type="GO" id="GO:0032259">
    <property type="term" value="P:methylation"/>
    <property type="evidence" value="ECO:0007669"/>
    <property type="project" value="UniProtKB-KW"/>
</dbReference>
<dbReference type="EMBL" id="JACHLP010000003">
    <property type="protein sequence ID" value="MBB4843210.1"/>
    <property type="molecule type" value="Genomic_DNA"/>
</dbReference>
<evidence type="ECO:0000256" key="2">
    <source>
        <dbReference type="ARBA" id="ARBA00022679"/>
    </source>
</evidence>
<keyword evidence="6" id="KW-1185">Reference proteome</keyword>
<comment type="caution">
    <text evidence="5">The sequence shown here is derived from an EMBL/GenBank/DDBJ whole genome shotgun (WGS) entry which is preliminary data.</text>
</comment>
<protein>
    <submittedName>
        <fullName evidence="5">SAM-dependent methyltransferase</fullName>
    </submittedName>
</protein>
<dbReference type="RefSeq" id="WP_184298257.1">
    <property type="nucleotide sequence ID" value="NZ_JACHLP010000003.1"/>
</dbReference>
<name>A0A840L4S5_9BURK</name>
<dbReference type="Pfam" id="PF00891">
    <property type="entry name" value="Methyltransf_2"/>
    <property type="match status" value="1"/>
</dbReference>
<dbReference type="InterPro" id="IPR016461">
    <property type="entry name" value="COMT-like"/>
</dbReference>
<dbReference type="InterPro" id="IPR001077">
    <property type="entry name" value="COMT_C"/>
</dbReference>
<gene>
    <name evidence="5" type="ORF">HNP55_001729</name>
</gene>
<dbReference type="InterPro" id="IPR029063">
    <property type="entry name" value="SAM-dependent_MTases_sf"/>
</dbReference>
<keyword evidence="3" id="KW-0949">S-adenosyl-L-methionine</keyword>
<evidence type="ECO:0000256" key="1">
    <source>
        <dbReference type="ARBA" id="ARBA00022603"/>
    </source>
</evidence>